<name>A0AAP4BRE5_9CORY</name>
<dbReference type="InterPro" id="IPR016163">
    <property type="entry name" value="Ald_DH_C"/>
</dbReference>
<keyword evidence="11" id="KW-1185">Reference proteome</keyword>
<dbReference type="InterPro" id="IPR016161">
    <property type="entry name" value="Ald_DH/histidinol_DH"/>
</dbReference>
<dbReference type="AlphaFoldDB" id="A0AAP4BRE5"/>
<evidence type="ECO:0000256" key="5">
    <source>
        <dbReference type="PROSITE-ProRule" id="PRU10007"/>
    </source>
</evidence>
<keyword evidence="3" id="KW-0520">NAD</keyword>
<dbReference type="RefSeq" id="WP_018120243.1">
    <property type="nucleotide sequence ID" value="NZ_CABIYR010000005.1"/>
</dbReference>
<comment type="caution">
    <text evidence="9">The sequence shown here is derived from an EMBL/GenBank/DDBJ whole genome shotgun (WGS) entry which is preliminary data.</text>
</comment>
<dbReference type="Gene3D" id="3.40.605.10">
    <property type="entry name" value="Aldehyde Dehydrogenase, Chain A, domain 1"/>
    <property type="match status" value="1"/>
</dbReference>
<dbReference type="FunFam" id="3.40.605.10:FF:000007">
    <property type="entry name" value="NAD/NADP-dependent betaine aldehyde dehydrogenase"/>
    <property type="match status" value="1"/>
</dbReference>
<dbReference type="PANTHER" id="PTHR43860:SF2">
    <property type="entry name" value="BETAINE ALDEHYDE DEHYDROGENASE-RELATED"/>
    <property type="match status" value="1"/>
</dbReference>
<gene>
    <name evidence="8" type="ORF">QPX45_06245</name>
    <name evidence="9" type="ORF">QPX54_00340</name>
</gene>
<dbReference type="GO" id="GO:0016620">
    <property type="term" value="F:oxidoreductase activity, acting on the aldehyde or oxo group of donors, NAD or NADP as acceptor"/>
    <property type="evidence" value="ECO:0007669"/>
    <property type="project" value="InterPro"/>
</dbReference>
<organism evidence="9 10">
    <name type="scientific">Corynebacterium propinquum</name>
    <dbReference type="NCBI Taxonomy" id="43769"/>
    <lineage>
        <taxon>Bacteria</taxon>
        <taxon>Bacillati</taxon>
        <taxon>Actinomycetota</taxon>
        <taxon>Actinomycetes</taxon>
        <taxon>Mycobacteriales</taxon>
        <taxon>Corynebacteriaceae</taxon>
        <taxon>Corynebacterium</taxon>
    </lineage>
</organism>
<dbReference type="InterPro" id="IPR016160">
    <property type="entry name" value="Ald_DH_CS_CYS"/>
</dbReference>
<feature type="domain" description="Aldehyde dehydrogenase" evidence="7">
    <location>
        <begin position="39"/>
        <end position="517"/>
    </location>
</feature>
<dbReference type="InterPro" id="IPR016162">
    <property type="entry name" value="Ald_DH_N"/>
</dbReference>
<dbReference type="SUPFAM" id="SSF53720">
    <property type="entry name" value="ALDH-like"/>
    <property type="match status" value="1"/>
</dbReference>
<protein>
    <submittedName>
        <fullName evidence="9">Aldehyde dehydrogenase family protein</fullName>
    </submittedName>
</protein>
<dbReference type="FunFam" id="3.40.309.10:FF:000012">
    <property type="entry name" value="Betaine aldehyde dehydrogenase"/>
    <property type="match status" value="1"/>
</dbReference>
<dbReference type="InterPro" id="IPR029510">
    <property type="entry name" value="Ald_DH_CS_GLU"/>
</dbReference>
<dbReference type="Proteomes" id="UP001226160">
    <property type="component" value="Unassembled WGS sequence"/>
</dbReference>
<evidence type="ECO:0000259" key="7">
    <source>
        <dbReference type="Pfam" id="PF00171"/>
    </source>
</evidence>
<sequence length="532" mass="56976">MTNANNRSTLFDPTTTDLLADVYRAGNDAPASLFIGGQWRQAQEGGTRTISCPADGTTVGTVSEATDDDTIAAIKVARETFDSGVWSSVPARERGRLVIGIADKIRENKELFAAAESADTGKRFEDSLVDMDDIAAAFDHFGTLIGHQAGRVVDPGMDNVRSRIDHEPVGVVGMVTPWNYPLLQVAYKVAPAIAAGNTFVLKQAELTPHTAMLLMAVTKELGLPDGVANLITGAGAACGNPLSTHPDVDMVSFTGGLQTGKLIARNAAETVKRVALELGGKNPNIIFADADFDVAVDNALNGAFFHSGQVCSAGSRILVEESLHDKFVEEFAKRANNIKLGGPTDDKAETGPLISAEHREKVAGYVDEAREHGAKILSGGRAATSEDTNGQHGTGQSDLGAGFYYLPTVIDGVDRNADMDFVYDEAFGPVVTIETFRDEDEALEIANDTIYGLTGAVFTTDAGKAERIVRGLRHCTIWINDYHPYLPQAEWGGYKQSGNGRELGEVGLAEYQEHKHVYHNLTPTVHGQFGQQ</sequence>
<evidence type="ECO:0000313" key="11">
    <source>
        <dbReference type="Proteomes" id="UP001243856"/>
    </source>
</evidence>
<dbReference type="EMBL" id="JASNVP010000001">
    <property type="protein sequence ID" value="MDK4324975.1"/>
    <property type="molecule type" value="Genomic_DNA"/>
</dbReference>
<evidence type="ECO:0000256" key="4">
    <source>
        <dbReference type="ARBA" id="ARBA00037921"/>
    </source>
</evidence>
<feature type="active site" evidence="5">
    <location>
        <position position="277"/>
    </location>
</feature>
<evidence type="ECO:0000313" key="8">
    <source>
        <dbReference type="EMBL" id="MDK4300850.1"/>
    </source>
</evidence>
<dbReference type="PROSITE" id="PS00687">
    <property type="entry name" value="ALDEHYDE_DEHYDR_GLU"/>
    <property type="match status" value="1"/>
</dbReference>
<proteinExistence type="inferred from homology"/>
<evidence type="ECO:0000256" key="2">
    <source>
        <dbReference type="ARBA" id="ARBA00023002"/>
    </source>
</evidence>
<evidence type="ECO:0000256" key="6">
    <source>
        <dbReference type="RuleBase" id="RU003345"/>
    </source>
</evidence>
<evidence type="ECO:0000313" key="10">
    <source>
        <dbReference type="Proteomes" id="UP001226160"/>
    </source>
</evidence>
<dbReference type="PANTHER" id="PTHR43860">
    <property type="entry name" value="BETAINE ALDEHYDE DEHYDROGENASE"/>
    <property type="match status" value="1"/>
</dbReference>
<dbReference type="Pfam" id="PF00171">
    <property type="entry name" value="Aldedh"/>
    <property type="match status" value="1"/>
</dbReference>
<dbReference type="EMBL" id="JASNVK010000009">
    <property type="protein sequence ID" value="MDK4300850.1"/>
    <property type="molecule type" value="Genomic_DNA"/>
</dbReference>
<dbReference type="GeneID" id="64188492"/>
<evidence type="ECO:0000256" key="3">
    <source>
        <dbReference type="ARBA" id="ARBA00023027"/>
    </source>
</evidence>
<comment type="similarity">
    <text evidence="1 6">Belongs to the aldehyde dehydrogenase family.</text>
</comment>
<comment type="pathway">
    <text evidence="4">Amine and polyamine biosynthesis; betaine biosynthesis via choline pathway; betaine from betaine aldehyde: step 1/1.</text>
</comment>
<dbReference type="InterPro" id="IPR015590">
    <property type="entry name" value="Aldehyde_DH_dom"/>
</dbReference>
<keyword evidence="2 6" id="KW-0560">Oxidoreductase</keyword>
<accession>A0AAP4BRE5</accession>
<evidence type="ECO:0000256" key="1">
    <source>
        <dbReference type="ARBA" id="ARBA00009986"/>
    </source>
</evidence>
<dbReference type="PROSITE" id="PS00070">
    <property type="entry name" value="ALDEHYDE_DEHYDR_CYS"/>
    <property type="match status" value="1"/>
</dbReference>
<dbReference type="Gene3D" id="3.40.309.10">
    <property type="entry name" value="Aldehyde Dehydrogenase, Chain A, domain 2"/>
    <property type="match status" value="1"/>
</dbReference>
<reference evidence="9 11" key="1">
    <citation type="submission" date="2023-05" db="EMBL/GenBank/DDBJ databases">
        <title>Metabolic capabilities are highly conserved among human nasal-associated Corynebacterium species in pangenomic analyses.</title>
        <authorList>
            <person name="Tran T.H."/>
            <person name="Roberts A.Q."/>
            <person name="Escapa I.F."/>
            <person name="Gao W."/>
            <person name="Conlan S."/>
            <person name="Kong H."/>
            <person name="Segre J.A."/>
            <person name="Kelly M.S."/>
            <person name="Lemon K.P."/>
        </authorList>
    </citation>
    <scope>NUCLEOTIDE SEQUENCE</scope>
    <source>
        <strain evidence="9">KPL2654</strain>
        <strain evidence="8 11">KPL2811</strain>
    </source>
</reference>
<evidence type="ECO:0000313" key="9">
    <source>
        <dbReference type="EMBL" id="MDK4324975.1"/>
    </source>
</evidence>
<dbReference type="Proteomes" id="UP001243856">
    <property type="component" value="Unassembled WGS sequence"/>
</dbReference>